<evidence type="ECO:0000256" key="1">
    <source>
        <dbReference type="SAM" id="Phobius"/>
    </source>
</evidence>
<name>A0A0F9FUW9_9ZZZZ</name>
<organism evidence="2">
    <name type="scientific">marine sediment metagenome</name>
    <dbReference type="NCBI Taxonomy" id="412755"/>
    <lineage>
        <taxon>unclassified sequences</taxon>
        <taxon>metagenomes</taxon>
        <taxon>ecological metagenomes</taxon>
    </lineage>
</organism>
<keyword evidence="1" id="KW-0812">Transmembrane</keyword>
<dbReference type="AlphaFoldDB" id="A0A0F9FUW9"/>
<protein>
    <submittedName>
        <fullName evidence="2">Uncharacterized protein</fullName>
    </submittedName>
</protein>
<reference evidence="2" key="1">
    <citation type="journal article" date="2015" name="Nature">
        <title>Complex archaea that bridge the gap between prokaryotes and eukaryotes.</title>
        <authorList>
            <person name="Spang A."/>
            <person name="Saw J.H."/>
            <person name="Jorgensen S.L."/>
            <person name="Zaremba-Niedzwiedzka K."/>
            <person name="Martijn J."/>
            <person name="Lind A.E."/>
            <person name="van Eijk R."/>
            <person name="Schleper C."/>
            <person name="Guy L."/>
            <person name="Ettema T.J."/>
        </authorList>
    </citation>
    <scope>NUCLEOTIDE SEQUENCE</scope>
</reference>
<proteinExistence type="predicted"/>
<keyword evidence="1" id="KW-1133">Transmembrane helix</keyword>
<gene>
    <name evidence="2" type="ORF">LCGC14_1908400</name>
</gene>
<dbReference type="EMBL" id="LAZR01020113">
    <property type="protein sequence ID" value="KKL90068.1"/>
    <property type="molecule type" value="Genomic_DNA"/>
</dbReference>
<feature type="transmembrane region" description="Helical" evidence="1">
    <location>
        <begin position="6"/>
        <end position="24"/>
    </location>
</feature>
<accession>A0A0F9FUW9</accession>
<evidence type="ECO:0000313" key="2">
    <source>
        <dbReference type="EMBL" id="KKL90068.1"/>
    </source>
</evidence>
<sequence>MKYKYLYIVLGSASLGLLMILAKVRQVKLAIKQELNSDGLDERMVQDCTG</sequence>
<comment type="caution">
    <text evidence="2">The sequence shown here is derived from an EMBL/GenBank/DDBJ whole genome shotgun (WGS) entry which is preliminary data.</text>
</comment>
<keyword evidence="1" id="KW-0472">Membrane</keyword>